<dbReference type="EMBL" id="JBHSSE010000003">
    <property type="protein sequence ID" value="MFC6200595.1"/>
    <property type="molecule type" value="Genomic_DNA"/>
</dbReference>
<dbReference type="RefSeq" id="WP_137614903.1">
    <property type="nucleotide sequence ID" value="NZ_BJDI01000001.1"/>
</dbReference>
<evidence type="ECO:0000313" key="3">
    <source>
        <dbReference type="Proteomes" id="UP001596171"/>
    </source>
</evidence>
<evidence type="ECO:0000259" key="1">
    <source>
        <dbReference type="Pfam" id="PF13302"/>
    </source>
</evidence>
<comment type="caution">
    <text evidence="2">The sequence shown here is derived from an EMBL/GenBank/DDBJ whole genome shotgun (WGS) entry which is preliminary data.</text>
</comment>
<dbReference type="InterPro" id="IPR016181">
    <property type="entry name" value="Acyl_CoA_acyltransferase"/>
</dbReference>
<gene>
    <name evidence="2" type="ORF">ACFP1L_01635</name>
</gene>
<dbReference type="Gene3D" id="3.40.630.30">
    <property type="match status" value="1"/>
</dbReference>
<name>A0ABW1SGA9_9LACO</name>
<accession>A0ABW1SGA9</accession>
<organism evidence="2 3">
    <name type="scientific">Lactiplantibacillus nangangensis</name>
    <dbReference type="NCBI Taxonomy" id="2559917"/>
    <lineage>
        <taxon>Bacteria</taxon>
        <taxon>Bacillati</taxon>
        <taxon>Bacillota</taxon>
        <taxon>Bacilli</taxon>
        <taxon>Lactobacillales</taxon>
        <taxon>Lactobacillaceae</taxon>
        <taxon>Lactiplantibacillus</taxon>
    </lineage>
</organism>
<proteinExistence type="predicted"/>
<protein>
    <submittedName>
        <fullName evidence="2">GNAT family N-acetyltransferase</fullName>
        <ecNumber evidence="2">2.3.1.-</ecNumber>
    </submittedName>
</protein>
<keyword evidence="3" id="KW-1185">Reference proteome</keyword>
<sequence>MPKLEKYHPILTPHYTFDWLTKARVKDVLTLQSQEQSNQALTMLTTADMINQTMREIFHDQKLVWGITQRSNDHLIGQAGFDPLNLTAKTGQLTVTVLAEQATNAVLTELYQRLVDFATKELGLTELRVTLPQPNPIVAAILTQLSFTNTTPTVFTWQA</sequence>
<dbReference type="InterPro" id="IPR000182">
    <property type="entry name" value="GNAT_dom"/>
</dbReference>
<feature type="domain" description="N-acetyltransferase" evidence="1">
    <location>
        <begin position="24"/>
        <end position="147"/>
    </location>
</feature>
<keyword evidence="2" id="KW-0012">Acyltransferase</keyword>
<dbReference type="EC" id="2.3.1.-" evidence="2"/>
<evidence type="ECO:0000313" key="2">
    <source>
        <dbReference type="EMBL" id="MFC6200595.1"/>
    </source>
</evidence>
<dbReference type="Pfam" id="PF13302">
    <property type="entry name" value="Acetyltransf_3"/>
    <property type="match status" value="1"/>
</dbReference>
<reference evidence="3" key="1">
    <citation type="journal article" date="2019" name="Int. J. Syst. Evol. Microbiol.">
        <title>The Global Catalogue of Microorganisms (GCM) 10K type strain sequencing project: providing services to taxonomists for standard genome sequencing and annotation.</title>
        <authorList>
            <consortium name="The Broad Institute Genomics Platform"/>
            <consortium name="The Broad Institute Genome Sequencing Center for Infectious Disease"/>
            <person name="Wu L."/>
            <person name="Ma J."/>
        </authorList>
    </citation>
    <scope>NUCLEOTIDE SEQUENCE [LARGE SCALE GENOMIC DNA]</scope>
    <source>
        <strain evidence="3">CCM 8930</strain>
    </source>
</reference>
<dbReference type="GO" id="GO:0016746">
    <property type="term" value="F:acyltransferase activity"/>
    <property type="evidence" value="ECO:0007669"/>
    <property type="project" value="UniProtKB-KW"/>
</dbReference>
<keyword evidence="2" id="KW-0808">Transferase</keyword>
<dbReference type="Proteomes" id="UP001596171">
    <property type="component" value="Unassembled WGS sequence"/>
</dbReference>
<dbReference type="SUPFAM" id="SSF55729">
    <property type="entry name" value="Acyl-CoA N-acyltransferases (Nat)"/>
    <property type="match status" value="1"/>
</dbReference>